<sequence length="227" mass="25851">MSDPFANMQENFPFFQKMNTSLGTCSHPDRALDVAKYIIGEMQRNVKSTQAYSIKLSNIEATFLPAAKIAAYAIWAERVGPGQPWDHKNKISGNHDLDTHGESTQFHHKYREFEYFYDIWSNIHYGYVGKACRFSDAELLDGAGLAQLLDDAVKKNKSIQYSPSIPGFGFRKFDDITDSISVRLGIALFHDYPDPNQITPDILMSYIEKAPYPIRKYSKLPHQCKGQ</sequence>
<gene>
    <name evidence="2" type="ORF">VA7868_01504</name>
</gene>
<evidence type="ECO:0000259" key="1">
    <source>
        <dbReference type="Pfam" id="PF15607"/>
    </source>
</evidence>
<dbReference type="Pfam" id="PF15607">
    <property type="entry name" value="Ntox44"/>
    <property type="match status" value="1"/>
</dbReference>
<dbReference type="InterPro" id="IPR028946">
    <property type="entry name" value="Ntox44"/>
</dbReference>
<dbReference type="RefSeq" id="WP_073603234.1">
    <property type="nucleotide sequence ID" value="NZ_FQXZ01000014.1"/>
</dbReference>
<feature type="domain" description="Bacterial toxin 44" evidence="1">
    <location>
        <begin position="75"/>
        <end position="190"/>
    </location>
</feature>
<dbReference type="EMBL" id="FQXZ01000014">
    <property type="protein sequence ID" value="SHI07180.1"/>
    <property type="molecule type" value="Genomic_DNA"/>
</dbReference>
<keyword evidence="3" id="KW-1185">Reference proteome</keyword>
<protein>
    <recommendedName>
        <fullName evidence="1">Bacterial toxin 44 domain-containing protein</fullName>
    </recommendedName>
</protein>
<evidence type="ECO:0000313" key="3">
    <source>
        <dbReference type="Proteomes" id="UP000184608"/>
    </source>
</evidence>
<proteinExistence type="predicted"/>
<organism evidence="2 3">
    <name type="scientific">Vibrio aerogenes CECT 7868</name>
    <dbReference type="NCBI Taxonomy" id="1216006"/>
    <lineage>
        <taxon>Bacteria</taxon>
        <taxon>Pseudomonadati</taxon>
        <taxon>Pseudomonadota</taxon>
        <taxon>Gammaproteobacteria</taxon>
        <taxon>Vibrionales</taxon>
        <taxon>Vibrionaceae</taxon>
        <taxon>Vibrio</taxon>
    </lineage>
</organism>
<dbReference type="Proteomes" id="UP000184608">
    <property type="component" value="Unassembled WGS sequence"/>
</dbReference>
<name>A0A1M5Y530_9VIBR</name>
<accession>A0A1M5Y530</accession>
<evidence type="ECO:0000313" key="2">
    <source>
        <dbReference type="EMBL" id="SHI07180.1"/>
    </source>
</evidence>
<dbReference type="STRING" id="1216006.VA7868_01504"/>
<reference evidence="2 3" key="1">
    <citation type="submission" date="2016-11" db="EMBL/GenBank/DDBJ databases">
        <authorList>
            <person name="Jaros S."/>
            <person name="Januszkiewicz K."/>
            <person name="Wedrychowicz H."/>
        </authorList>
    </citation>
    <scope>NUCLEOTIDE SEQUENCE [LARGE SCALE GENOMIC DNA]</scope>
    <source>
        <strain evidence="2 3">CECT 7868</strain>
    </source>
</reference>
<dbReference type="OrthoDB" id="9204728at2"/>
<dbReference type="AlphaFoldDB" id="A0A1M5Y530"/>